<evidence type="ECO:0000313" key="1">
    <source>
        <dbReference type="EMBL" id="MEN2786705.1"/>
    </source>
</evidence>
<reference evidence="1 2" key="1">
    <citation type="submission" date="2024-05" db="EMBL/GenBank/DDBJ databases">
        <authorList>
            <person name="Liu Q."/>
            <person name="Xin Y.-H."/>
        </authorList>
    </citation>
    <scope>NUCLEOTIDE SEQUENCE [LARGE SCALE GENOMIC DNA]</scope>
    <source>
        <strain evidence="1 2">CGMCC 1.15349</strain>
    </source>
</reference>
<protein>
    <submittedName>
        <fullName evidence="1">Uncharacterized protein</fullName>
    </submittedName>
</protein>
<dbReference type="EMBL" id="JBDIMF010000003">
    <property type="protein sequence ID" value="MEN2786705.1"/>
    <property type="molecule type" value="Genomic_DNA"/>
</dbReference>
<evidence type="ECO:0000313" key="2">
    <source>
        <dbReference type="Proteomes" id="UP001404104"/>
    </source>
</evidence>
<accession>A0ABU9XSB2</accession>
<sequence>MELDILLAHYFGTTDLTTLDDAGFERGVEKLGTAFGVEKEPGRRFALWSLLHALGDAPDPAVAFKNPAERRAAEDYAHAADRAAYRAEHS</sequence>
<proteinExistence type="predicted"/>
<gene>
    <name evidence="1" type="ORF">ABC969_09770</name>
</gene>
<comment type="caution">
    <text evidence="1">The sequence shown here is derived from an EMBL/GenBank/DDBJ whole genome shotgun (WGS) entry which is preliminary data.</text>
</comment>
<keyword evidence="2" id="KW-1185">Reference proteome</keyword>
<name>A0ABU9XSB2_9SPHN</name>
<organism evidence="1 2">
    <name type="scientific">Sphingomonas qilianensis</name>
    <dbReference type="NCBI Taxonomy" id="1736690"/>
    <lineage>
        <taxon>Bacteria</taxon>
        <taxon>Pseudomonadati</taxon>
        <taxon>Pseudomonadota</taxon>
        <taxon>Alphaproteobacteria</taxon>
        <taxon>Sphingomonadales</taxon>
        <taxon>Sphingomonadaceae</taxon>
        <taxon>Sphingomonas</taxon>
    </lineage>
</organism>
<dbReference type="Proteomes" id="UP001404104">
    <property type="component" value="Unassembled WGS sequence"/>
</dbReference>
<dbReference type="RefSeq" id="WP_345864502.1">
    <property type="nucleotide sequence ID" value="NZ_JBDIMF010000003.1"/>
</dbReference>